<name>A0A5N4EL02_CAMDR</name>
<gene>
    <name evidence="2" type="ORF">Cadr_000000829</name>
</gene>
<feature type="transmembrane region" description="Helical" evidence="1">
    <location>
        <begin position="38"/>
        <end position="60"/>
    </location>
</feature>
<dbReference type="Proteomes" id="UP000299084">
    <property type="component" value="Unassembled WGS sequence"/>
</dbReference>
<keyword evidence="1" id="KW-0472">Membrane</keyword>
<feature type="transmembrane region" description="Helical" evidence="1">
    <location>
        <begin position="100"/>
        <end position="119"/>
    </location>
</feature>
<dbReference type="AlphaFoldDB" id="A0A5N4EL02"/>
<organism evidence="2 3">
    <name type="scientific">Camelus dromedarius</name>
    <name type="common">Dromedary</name>
    <name type="synonym">Arabian camel</name>
    <dbReference type="NCBI Taxonomy" id="9838"/>
    <lineage>
        <taxon>Eukaryota</taxon>
        <taxon>Metazoa</taxon>
        <taxon>Chordata</taxon>
        <taxon>Craniata</taxon>
        <taxon>Vertebrata</taxon>
        <taxon>Euteleostomi</taxon>
        <taxon>Mammalia</taxon>
        <taxon>Eutheria</taxon>
        <taxon>Laurasiatheria</taxon>
        <taxon>Artiodactyla</taxon>
        <taxon>Tylopoda</taxon>
        <taxon>Camelidae</taxon>
        <taxon>Camelus</taxon>
    </lineage>
</organism>
<evidence type="ECO:0000256" key="1">
    <source>
        <dbReference type="SAM" id="Phobius"/>
    </source>
</evidence>
<dbReference type="EMBL" id="JWIN03000001">
    <property type="protein sequence ID" value="KAB1283944.1"/>
    <property type="molecule type" value="Genomic_DNA"/>
</dbReference>
<evidence type="ECO:0000313" key="2">
    <source>
        <dbReference type="EMBL" id="KAB1283944.1"/>
    </source>
</evidence>
<sequence length="214" mass="24401">MRWEFGLNHTMVTYVLTEALNIINDFLEFGRTLWKMKLLVFLLISPLLSRLGHGFSWRWAFIMVWSEMKGTPNINMALLIAYSESSLGSEREKSQVKEVILFHGVSVCLIGMIINRFILPMAVSELGLRDVTSTRCKSLYYTFQHFQELTKSAASALKFDKDLANADWNIVEEAIILQNPYAASYQRQYRDEILSQSEVQVLVGAAGSFGEKGE</sequence>
<evidence type="ECO:0000313" key="3">
    <source>
        <dbReference type="Proteomes" id="UP000299084"/>
    </source>
</evidence>
<keyword evidence="1" id="KW-0812">Transmembrane</keyword>
<comment type="caution">
    <text evidence="2">The sequence shown here is derived from an EMBL/GenBank/DDBJ whole genome shotgun (WGS) entry which is preliminary data.</text>
</comment>
<keyword evidence="1" id="KW-1133">Transmembrane helix</keyword>
<proteinExistence type="predicted"/>
<accession>A0A5N4EL02</accession>
<protein>
    <submittedName>
        <fullName evidence="2">Sodium/hydrogen exchanger 10</fullName>
    </submittedName>
</protein>
<reference evidence="2 3" key="1">
    <citation type="journal article" date="2019" name="Mol. Ecol. Resour.">
        <title>Improving Illumina assemblies with Hi-C and long reads: an example with the North African dromedary.</title>
        <authorList>
            <person name="Elbers J.P."/>
            <person name="Rogers M.F."/>
            <person name="Perelman P.L."/>
            <person name="Proskuryakova A.A."/>
            <person name="Serdyukova N.A."/>
            <person name="Johnson W.E."/>
            <person name="Horin P."/>
            <person name="Corander J."/>
            <person name="Murphy D."/>
            <person name="Burger P.A."/>
        </authorList>
    </citation>
    <scope>NUCLEOTIDE SEQUENCE [LARGE SCALE GENOMIC DNA]</scope>
    <source>
        <strain evidence="2">Drom800</strain>
        <tissue evidence="2">Blood</tissue>
    </source>
</reference>
<keyword evidence="3" id="KW-1185">Reference proteome</keyword>